<dbReference type="Proteomes" id="UP000229896">
    <property type="component" value="Unassembled WGS sequence"/>
</dbReference>
<comment type="subcellular location">
    <subcellularLocation>
        <location evidence="1">Cell membrane</location>
        <topology evidence="1">Multi-pass membrane protein</topology>
    </subcellularLocation>
</comment>
<dbReference type="PANTHER" id="PTHR30250">
    <property type="entry name" value="PST FAMILY PREDICTED COLANIC ACID TRANSPORTER"/>
    <property type="match status" value="1"/>
</dbReference>
<evidence type="ECO:0000313" key="8">
    <source>
        <dbReference type="Proteomes" id="UP000229896"/>
    </source>
</evidence>
<dbReference type="Pfam" id="PF13440">
    <property type="entry name" value="Polysacc_synt_3"/>
    <property type="match status" value="1"/>
</dbReference>
<keyword evidence="3 6" id="KW-0812">Transmembrane</keyword>
<dbReference type="GO" id="GO:0005886">
    <property type="term" value="C:plasma membrane"/>
    <property type="evidence" value="ECO:0007669"/>
    <property type="project" value="UniProtKB-SubCell"/>
</dbReference>
<proteinExistence type="predicted"/>
<sequence length="175" mass="19665">MIGYLKTSYDVGIYAAAKQIIVKLPHLAIAISMGTMPIFAKLDDQNREKLRKIFAKLIKANTAIFFSIAVIIITLANWFMPKIYGSNYVASAMPLILLLPYLIMFSYSVFFSTLLDFRGLAKKRAINISFTIVANILLNYLLIPKYGVNGASIATSISYLPYFVLNYLEVKKELS</sequence>
<evidence type="ECO:0000256" key="4">
    <source>
        <dbReference type="ARBA" id="ARBA00022989"/>
    </source>
</evidence>
<evidence type="ECO:0000256" key="1">
    <source>
        <dbReference type="ARBA" id="ARBA00004651"/>
    </source>
</evidence>
<keyword evidence="5 6" id="KW-0472">Membrane</keyword>
<evidence type="ECO:0000313" key="7">
    <source>
        <dbReference type="EMBL" id="PIU24614.1"/>
    </source>
</evidence>
<gene>
    <name evidence="7" type="ORF">COT12_00140</name>
</gene>
<feature type="transmembrane region" description="Helical" evidence="6">
    <location>
        <begin position="125"/>
        <end position="143"/>
    </location>
</feature>
<feature type="transmembrane region" description="Helical" evidence="6">
    <location>
        <begin position="60"/>
        <end position="80"/>
    </location>
</feature>
<feature type="transmembrane region" description="Helical" evidence="6">
    <location>
        <begin position="92"/>
        <end position="113"/>
    </location>
</feature>
<feature type="transmembrane region" description="Helical" evidence="6">
    <location>
        <begin position="149"/>
        <end position="168"/>
    </location>
</feature>
<dbReference type="InterPro" id="IPR050833">
    <property type="entry name" value="Poly_Biosynth_Transport"/>
</dbReference>
<keyword evidence="2" id="KW-1003">Cell membrane</keyword>
<dbReference type="EMBL" id="PEXI01000006">
    <property type="protein sequence ID" value="PIU24614.1"/>
    <property type="molecule type" value="Genomic_DNA"/>
</dbReference>
<evidence type="ECO:0000256" key="6">
    <source>
        <dbReference type="SAM" id="Phobius"/>
    </source>
</evidence>
<comment type="caution">
    <text evidence="7">The sequence shown here is derived from an EMBL/GenBank/DDBJ whole genome shotgun (WGS) entry which is preliminary data.</text>
</comment>
<accession>A0A2M6YD73</accession>
<name>A0A2M6YD73_9BACT</name>
<organism evidence="7 8">
    <name type="scientific">Candidatus Berkelbacteria bacterium CG08_land_8_20_14_0_20_39_8</name>
    <dbReference type="NCBI Taxonomy" id="1974511"/>
    <lineage>
        <taxon>Bacteria</taxon>
        <taxon>Candidatus Berkelbacteria</taxon>
    </lineage>
</organism>
<dbReference type="PANTHER" id="PTHR30250:SF11">
    <property type="entry name" value="O-ANTIGEN TRANSPORTER-RELATED"/>
    <property type="match status" value="1"/>
</dbReference>
<dbReference type="AlphaFoldDB" id="A0A2M6YD73"/>
<evidence type="ECO:0000256" key="5">
    <source>
        <dbReference type="ARBA" id="ARBA00023136"/>
    </source>
</evidence>
<protein>
    <submittedName>
        <fullName evidence="7">Uncharacterized protein</fullName>
    </submittedName>
</protein>
<feature type="transmembrane region" description="Helical" evidence="6">
    <location>
        <begin position="20"/>
        <end position="40"/>
    </location>
</feature>
<reference evidence="8" key="1">
    <citation type="submission" date="2017-09" db="EMBL/GenBank/DDBJ databases">
        <title>Depth-based differentiation of microbial function through sediment-hosted aquifers and enrichment of novel symbionts in the deep terrestrial subsurface.</title>
        <authorList>
            <person name="Probst A.J."/>
            <person name="Ladd B."/>
            <person name="Jarett J.K."/>
            <person name="Geller-Mcgrath D.E."/>
            <person name="Sieber C.M.K."/>
            <person name="Emerson J.B."/>
            <person name="Anantharaman K."/>
            <person name="Thomas B.C."/>
            <person name="Malmstrom R."/>
            <person name="Stieglmeier M."/>
            <person name="Klingl A."/>
            <person name="Woyke T."/>
            <person name="Ryan C.M."/>
            <person name="Banfield J.F."/>
        </authorList>
    </citation>
    <scope>NUCLEOTIDE SEQUENCE [LARGE SCALE GENOMIC DNA]</scope>
</reference>
<evidence type="ECO:0000256" key="2">
    <source>
        <dbReference type="ARBA" id="ARBA00022475"/>
    </source>
</evidence>
<keyword evidence="4 6" id="KW-1133">Transmembrane helix</keyword>
<evidence type="ECO:0000256" key="3">
    <source>
        <dbReference type="ARBA" id="ARBA00022692"/>
    </source>
</evidence>